<comment type="caution">
    <text evidence="1">The sequence shown here is derived from an EMBL/GenBank/DDBJ whole genome shotgun (WGS) entry which is preliminary data.</text>
</comment>
<reference evidence="1 2" key="1">
    <citation type="journal article" date="2016" name="Nat. Commun.">
        <title>Thousands of microbial genomes shed light on interconnected biogeochemical processes in an aquifer system.</title>
        <authorList>
            <person name="Anantharaman K."/>
            <person name="Brown C.T."/>
            <person name="Hug L.A."/>
            <person name="Sharon I."/>
            <person name="Castelle C.J."/>
            <person name="Probst A.J."/>
            <person name="Thomas B.C."/>
            <person name="Singh A."/>
            <person name="Wilkins M.J."/>
            <person name="Karaoz U."/>
            <person name="Brodie E.L."/>
            <person name="Williams K.H."/>
            <person name="Hubbard S.S."/>
            <person name="Banfield J.F."/>
        </authorList>
    </citation>
    <scope>NUCLEOTIDE SEQUENCE [LARGE SCALE GENOMIC DNA]</scope>
</reference>
<dbReference type="AlphaFoldDB" id="A0A1G1V847"/>
<protein>
    <submittedName>
        <fullName evidence="1">Uncharacterized protein</fullName>
    </submittedName>
</protein>
<organism evidence="1 2">
    <name type="scientific">Candidatus Blackburnbacteria bacterium RIFCSPHIGHO2_12_FULL_41_13b</name>
    <dbReference type="NCBI Taxonomy" id="1797517"/>
    <lineage>
        <taxon>Bacteria</taxon>
        <taxon>Candidatus Blackburniibacteriota</taxon>
    </lineage>
</organism>
<proteinExistence type="predicted"/>
<name>A0A1G1V847_9BACT</name>
<dbReference type="STRING" id="1797517.A3F61_01760"/>
<dbReference type="PROSITE" id="PS51257">
    <property type="entry name" value="PROKAR_LIPOPROTEIN"/>
    <property type="match status" value="1"/>
</dbReference>
<gene>
    <name evidence="1" type="ORF">A3F61_01760</name>
</gene>
<sequence>MNETSRNWWNSVKLSRRTVLVASGAITSALFACRQNRPNPECYPAVETPGYVTLHGLESIAVSKNLTFVNHDTNNSISVDPNKLQEFVNSPHLGAFNLPENVVFLVHFVPTSLMTKESQDRANQKYINVAFDITLLRERMRELEKQNKKLPSQRPFNILISIPDGIKKVKDRFASENQEKESCQFQLLLDAYLSLTVFGSIARTMSRGYADIQSGKLKILTDFEDRYKPIRVRLNNEFLSNLLK</sequence>
<evidence type="ECO:0000313" key="2">
    <source>
        <dbReference type="Proteomes" id="UP000178272"/>
    </source>
</evidence>
<evidence type="ECO:0000313" key="1">
    <source>
        <dbReference type="EMBL" id="OGY11600.1"/>
    </source>
</evidence>
<dbReference type="EMBL" id="MHCA01000034">
    <property type="protein sequence ID" value="OGY11600.1"/>
    <property type="molecule type" value="Genomic_DNA"/>
</dbReference>
<accession>A0A1G1V847</accession>
<dbReference type="Proteomes" id="UP000178272">
    <property type="component" value="Unassembled WGS sequence"/>
</dbReference>